<evidence type="ECO:0000256" key="3">
    <source>
        <dbReference type="ARBA" id="ARBA00022840"/>
    </source>
</evidence>
<feature type="domain" description="SF3 helicase" evidence="4">
    <location>
        <begin position="97"/>
        <end position="252"/>
    </location>
</feature>
<dbReference type="Pfam" id="PF19263">
    <property type="entry name" value="DUF5906"/>
    <property type="match status" value="1"/>
</dbReference>
<dbReference type="EMBL" id="LAZR01037119">
    <property type="protein sequence ID" value="KKL23048.1"/>
    <property type="molecule type" value="Genomic_DNA"/>
</dbReference>
<dbReference type="InterPro" id="IPR014015">
    <property type="entry name" value="Helicase_SF3_DNA-vir"/>
</dbReference>
<dbReference type="SUPFAM" id="SSF52540">
    <property type="entry name" value="P-loop containing nucleoside triphosphate hydrolases"/>
    <property type="match status" value="1"/>
</dbReference>
<feature type="non-terminal residue" evidence="5">
    <location>
        <position position="1"/>
    </location>
</feature>
<dbReference type="InterPro" id="IPR045455">
    <property type="entry name" value="NrS-1_pol-like_helicase"/>
</dbReference>
<dbReference type="PANTHER" id="PTHR35372:SF2">
    <property type="entry name" value="SF3 HELICASE DOMAIN-CONTAINING PROTEIN"/>
    <property type="match status" value="1"/>
</dbReference>
<keyword evidence="2" id="KW-0378">Hydrolase</keyword>
<organism evidence="5">
    <name type="scientific">marine sediment metagenome</name>
    <dbReference type="NCBI Taxonomy" id="412755"/>
    <lineage>
        <taxon>unclassified sequences</taxon>
        <taxon>metagenomes</taxon>
        <taxon>ecological metagenomes</taxon>
    </lineage>
</organism>
<comment type="caution">
    <text evidence="5">The sequence shown here is derived from an EMBL/GenBank/DDBJ whole genome shotgun (WGS) entry which is preliminary data.</text>
</comment>
<dbReference type="InterPro" id="IPR027417">
    <property type="entry name" value="P-loop_NTPase"/>
</dbReference>
<keyword evidence="1" id="KW-0547">Nucleotide-binding</keyword>
<dbReference type="InterPro" id="IPR006500">
    <property type="entry name" value="Helicase_put_C_phage/plasmid"/>
</dbReference>
<protein>
    <recommendedName>
        <fullName evidence="4">SF3 helicase domain-containing protein</fullName>
    </recommendedName>
</protein>
<dbReference type="NCBIfam" id="TIGR01613">
    <property type="entry name" value="primase_Cterm"/>
    <property type="match status" value="1"/>
</dbReference>
<reference evidence="5" key="1">
    <citation type="journal article" date="2015" name="Nature">
        <title>Complex archaea that bridge the gap between prokaryotes and eukaryotes.</title>
        <authorList>
            <person name="Spang A."/>
            <person name="Saw J.H."/>
            <person name="Jorgensen S.L."/>
            <person name="Zaremba-Niedzwiedzka K."/>
            <person name="Martijn J."/>
            <person name="Lind A.E."/>
            <person name="van Eijk R."/>
            <person name="Schleper C."/>
            <person name="Guy L."/>
            <person name="Ettema T.J."/>
        </authorList>
    </citation>
    <scope>NUCLEOTIDE SEQUENCE</scope>
</reference>
<name>A0A0F9EGD6_9ZZZZ</name>
<evidence type="ECO:0000313" key="5">
    <source>
        <dbReference type="EMBL" id="KKL23048.1"/>
    </source>
</evidence>
<dbReference type="AlphaFoldDB" id="A0A0F9EGD6"/>
<dbReference type="PANTHER" id="PTHR35372">
    <property type="entry name" value="ATP BINDING PROTEIN-RELATED"/>
    <property type="match status" value="1"/>
</dbReference>
<accession>A0A0F9EGD6</accession>
<dbReference type="Gene3D" id="3.40.50.300">
    <property type="entry name" value="P-loop containing nucleotide triphosphate hydrolases"/>
    <property type="match status" value="1"/>
</dbReference>
<evidence type="ECO:0000259" key="4">
    <source>
        <dbReference type="PROSITE" id="PS51206"/>
    </source>
</evidence>
<dbReference type="GO" id="GO:0005524">
    <property type="term" value="F:ATP binding"/>
    <property type="evidence" value="ECO:0007669"/>
    <property type="project" value="UniProtKB-KW"/>
</dbReference>
<dbReference type="PROSITE" id="PS51206">
    <property type="entry name" value="SF3_HELICASE_1"/>
    <property type="match status" value="1"/>
</dbReference>
<proteinExistence type="predicted"/>
<evidence type="ECO:0000256" key="1">
    <source>
        <dbReference type="ARBA" id="ARBA00022741"/>
    </source>
</evidence>
<sequence length="444" mass="50854">FCNSIYSILGMDTINRTNKGEIVESFKQVGRMHKPKDMKKSWVQFKDKIYDVKTNEDFEASPKYFVTNPIPYKVGETEETPIIDGYFDDWMKGQDKSWKNTLYEIMAYNISRDKFMQRIIALCGGGANGKGTYAKLNYKFLGEDNCVASEIKNLSEDKFEPAVLYQKLLCVMGEVHYDDLKNTNILKKLGGEDKMSFQFKGKTPFTEDNTATCICLTNSMPITPDKTIGFYRKWLIVDFPNQFKQIDKNLIDVIPVGEFENLAKKLLRILKELYTKPHFTNEGDFNERAKRYEERSNPIMKFIEDECVEEAGEMICLRDFTNACNEYMKSKHLRIMNSNQVGKVLRDEGFVVGKRHIDDVSAVVIVNLSITNNTKTTQNSNSSLRKETNTELGSLGISNPNLEEPIFDTIHQPCTSCGSTPSHIFNKQGEPMCETCYKAKEANK</sequence>
<dbReference type="InterPro" id="IPR051620">
    <property type="entry name" value="ORF904-like_C"/>
</dbReference>
<evidence type="ECO:0000256" key="2">
    <source>
        <dbReference type="ARBA" id="ARBA00022801"/>
    </source>
</evidence>
<gene>
    <name evidence="5" type="ORF">LCGC14_2429320</name>
</gene>
<dbReference type="GO" id="GO:0016787">
    <property type="term" value="F:hydrolase activity"/>
    <property type="evidence" value="ECO:0007669"/>
    <property type="project" value="UniProtKB-KW"/>
</dbReference>
<keyword evidence="3" id="KW-0067">ATP-binding</keyword>